<feature type="transmembrane region" description="Helical" evidence="1">
    <location>
        <begin position="226"/>
        <end position="243"/>
    </location>
</feature>
<feature type="transmembrane region" description="Helical" evidence="1">
    <location>
        <begin position="182"/>
        <end position="198"/>
    </location>
</feature>
<keyword evidence="4" id="KW-1185">Reference proteome</keyword>
<feature type="transmembrane region" description="Helical" evidence="1">
    <location>
        <begin position="70"/>
        <end position="89"/>
    </location>
</feature>
<keyword evidence="1" id="KW-1133">Transmembrane helix</keyword>
<feature type="transmembrane region" description="Helical" evidence="1">
    <location>
        <begin position="204"/>
        <end position="219"/>
    </location>
</feature>
<feature type="domain" description="CAAX prenyl protease 2/Lysostaphin resistance protein A-like" evidence="2">
    <location>
        <begin position="151"/>
        <end position="238"/>
    </location>
</feature>
<evidence type="ECO:0000256" key="1">
    <source>
        <dbReference type="SAM" id="Phobius"/>
    </source>
</evidence>
<proteinExistence type="predicted"/>
<organism evidence="3 4">
    <name type="scientific">Harryflintia acetispora</name>
    <dbReference type="NCBI Taxonomy" id="1849041"/>
    <lineage>
        <taxon>Bacteria</taxon>
        <taxon>Bacillati</taxon>
        <taxon>Bacillota</taxon>
        <taxon>Clostridia</taxon>
        <taxon>Eubacteriales</taxon>
        <taxon>Oscillospiraceae</taxon>
        <taxon>Harryflintia</taxon>
    </lineage>
</organism>
<dbReference type="Proteomes" id="UP000294682">
    <property type="component" value="Unassembled WGS sequence"/>
</dbReference>
<evidence type="ECO:0000259" key="2">
    <source>
        <dbReference type="Pfam" id="PF02517"/>
    </source>
</evidence>
<protein>
    <submittedName>
        <fullName evidence="3">Membrane protease YdiL (CAAX protease family)</fullName>
    </submittedName>
</protein>
<sequence length="276" mass="30061">MGRLKTILSSRPARLLLLCWRTVYPLLVYMLAGYLALYGGLYACAIRYGFFSGERENALARAYGTVSSNLLLVTSLAALLALPLLLFFLRRDRRREQRGAPMALPLAPLAAALLAAGGGFAYSLNFLMDRLGLLEMPSFQEAGEVLYGEGLLIQLLGPGMVIPLVEELVFRGLAFSRLRRKMGFWPAALISALIFGAFHGNLTQGIYAFLLGLLIAWVYERTGRFWTCVLFHAAANLLSILASNFTDEFSIVLAVACGAAAAAGSAWIGQKTAKRL</sequence>
<feature type="transmembrane region" description="Helical" evidence="1">
    <location>
        <begin position="26"/>
        <end position="50"/>
    </location>
</feature>
<dbReference type="GO" id="GO:0006508">
    <property type="term" value="P:proteolysis"/>
    <property type="evidence" value="ECO:0007669"/>
    <property type="project" value="UniProtKB-KW"/>
</dbReference>
<dbReference type="Pfam" id="PF02517">
    <property type="entry name" value="Rce1-like"/>
    <property type="match status" value="1"/>
</dbReference>
<dbReference type="GO" id="GO:0080120">
    <property type="term" value="P:CAAX-box protein maturation"/>
    <property type="evidence" value="ECO:0007669"/>
    <property type="project" value="UniProtKB-ARBA"/>
</dbReference>
<dbReference type="RefSeq" id="WP_132083625.1">
    <property type="nucleotide sequence ID" value="NZ_SLUK01000001.1"/>
</dbReference>
<dbReference type="AlphaFoldDB" id="A0A9X8Y9B0"/>
<dbReference type="EMBL" id="SLUK01000001">
    <property type="protein sequence ID" value="TCL45293.1"/>
    <property type="molecule type" value="Genomic_DNA"/>
</dbReference>
<keyword evidence="1" id="KW-0472">Membrane</keyword>
<comment type="caution">
    <text evidence="3">The sequence shown here is derived from an EMBL/GenBank/DDBJ whole genome shotgun (WGS) entry which is preliminary data.</text>
</comment>
<reference evidence="3 4" key="1">
    <citation type="submission" date="2019-03" db="EMBL/GenBank/DDBJ databases">
        <title>Genomic Encyclopedia of Type Strains, Phase IV (KMG-IV): sequencing the most valuable type-strain genomes for metagenomic binning, comparative biology and taxonomic classification.</title>
        <authorList>
            <person name="Goeker M."/>
        </authorList>
    </citation>
    <scope>NUCLEOTIDE SEQUENCE [LARGE SCALE GENOMIC DNA]</scope>
    <source>
        <strain evidence="3 4">DSM 100433</strain>
    </source>
</reference>
<feature type="transmembrane region" description="Helical" evidence="1">
    <location>
        <begin position="249"/>
        <end position="269"/>
    </location>
</feature>
<feature type="transmembrane region" description="Helical" evidence="1">
    <location>
        <begin position="101"/>
        <end position="125"/>
    </location>
</feature>
<feature type="transmembrane region" description="Helical" evidence="1">
    <location>
        <begin position="145"/>
        <end position="170"/>
    </location>
</feature>
<accession>A0A9X8Y9B0</accession>
<dbReference type="PANTHER" id="PTHR36435:SF1">
    <property type="entry name" value="CAAX AMINO TERMINAL PROTEASE FAMILY PROTEIN"/>
    <property type="match status" value="1"/>
</dbReference>
<keyword evidence="3" id="KW-0645">Protease</keyword>
<dbReference type="InterPro" id="IPR003675">
    <property type="entry name" value="Rce1/LyrA-like_dom"/>
</dbReference>
<name>A0A9X8Y9B0_9FIRM</name>
<keyword evidence="3" id="KW-0378">Hydrolase</keyword>
<dbReference type="GO" id="GO:0004175">
    <property type="term" value="F:endopeptidase activity"/>
    <property type="evidence" value="ECO:0007669"/>
    <property type="project" value="UniProtKB-ARBA"/>
</dbReference>
<evidence type="ECO:0000313" key="3">
    <source>
        <dbReference type="EMBL" id="TCL45293.1"/>
    </source>
</evidence>
<keyword evidence="1" id="KW-0812">Transmembrane</keyword>
<evidence type="ECO:0000313" key="4">
    <source>
        <dbReference type="Proteomes" id="UP000294682"/>
    </source>
</evidence>
<gene>
    <name evidence="3" type="ORF">EDD78_101276</name>
</gene>
<dbReference type="InterPro" id="IPR052710">
    <property type="entry name" value="CAAX_protease"/>
</dbReference>
<dbReference type="PANTHER" id="PTHR36435">
    <property type="entry name" value="SLR1288 PROTEIN"/>
    <property type="match status" value="1"/>
</dbReference>